<proteinExistence type="predicted"/>
<evidence type="ECO:0000313" key="3">
    <source>
        <dbReference type="Proteomes" id="UP000235965"/>
    </source>
</evidence>
<evidence type="ECO:0000256" key="1">
    <source>
        <dbReference type="SAM" id="MobiDB-lite"/>
    </source>
</evidence>
<keyword evidence="3" id="KW-1185">Reference proteome</keyword>
<organism evidence="2 3">
    <name type="scientific">Cryptotermes secundus</name>
    <dbReference type="NCBI Taxonomy" id="105785"/>
    <lineage>
        <taxon>Eukaryota</taxon>
        <taxon>Metazoa</taxon>
        <taxon>Ecdysozoa</taxon>
        <taxon>Arthropoda</taxon>
        <taxon>Hexapoda</taxon>
        <taxon>Insecta</taxon>
        <taxon>Pterygota</taxon>
        <taxon>Neoptera</taxon>
        <taxon>Polyneoptera</taxon>
        <taxon>Dictyoptera</taxon>
        <taxon>Blattodea</taxon>
        <taxon>Blattoidea</taxon>
        <taxon>Termitoidae</taxon>
        <taxon>Kalotermitidae</taxon>
        <taxon>Cryptotermitinae</taxon>
        <taxon>Cryptotermes</taxon>
    </lineage>
</organism>
<dbReference type="EMBL" id="NEVH01025635">
    <property type="protein sequence ID" value="PNF15278.1"/>
    <property type="molecule type" value="Genomic_DNA"/>
</dbReference>
<dbReference type="Proteomes" id="UP000235965">
    <property type="component" value="Unassembled WGS sequence"/>
</dbReference>
<sequence>MLHSSLAFVRFSCGCSFVNVTTSSCLLHAAKGVRKPAQSLAAVGKTAHVAPSVSAAATATAAGVPGMPQQRNVSAKQKGSAAAPKMPVTATSQPVPCGFSAAVSL</sequence>
<dbReference type="InParanoid" id="A0A2J7PG25"/>
<dbReference type="AlphaFoldDB" id="A0A2J7PG25"/>
<reference evidence="2 3" key="1">
    <citation type="submission" date="2017-12" db="EMBL/GenBank/DDBJ databases">
        <title>Hemimetabolous genomes reveal molecular basis of termite eusociality.</title>
        <authorList>
            <person name="Harrison M.C."/>
            <person name="Jongepier E."/>
            <person name="Robertson H.M."/>
            <person name="Arning N."/>
            <person name="Bitard-Feildel T."/>
            <person name="Chao H."/>
            <person name="Childers C.P."/>
            <person name="Dinh H."/>
            <person name="Doddapaneni H."/>
            <person name="Dugan S."/>
            <person name="Gowin J."/>
            <person name="Greiner C."/>
            <person name="Han Y."/>
            <person name="Hu H."/>
            <person name="Hughes D.S.T."/>
            <person name="Huylmans A.-K."/>
            <person name="Kemena C."/>
            <person name="Kremer L.P.M."/>
            <person name="Lee S.L."/>
            <person name="Lopez-Ezquerra A."/>
            <person name="Mallet L."/>
            <person name="Monroy-Kuhn J.M."/>
            <person name="Moser A."/>
            <person name="Murali S.C."/>
            <person name="Muzny D.M."/>
            <person name="Otani S."/>
            <person name="Piulachs M.-D."/>
            <person name="Poelchau M."/>
            <person name="Qu J."/>
            <person name="Schaub F."/>
            <person name="Wada-Katsumata A."/>
            <person name="Worley K.C."/>
            <person name="Xie Q."/>
            <person name="Ylla G."/>
            <person name="Poulsen M."/>
            <person name="Gibbs R.A."/>
            <person name="Schal C."/>
            <person name="Richards S."/>
            <person name="Belles X."/>
            <person name="Korb J."/>
            <person name="Bornberg-Bauer E."/>
        </authorList>
    </citation>
    <scope>NUCLEOTIDE SEQUENCE [LARGE SCALE GENOMIC DNA]</scope>
    <source>
        <tissue evidence="2">Whole body</tissue>
    </source>
</reference>
<feature type="region of interest" description="Disordered" evidence="1">
    <location>
        <begin position="65"/>
        <end position="91"/>
    </location>
</feature>
<gene>
    <name evidence="2" type="ORF">B7P43_G00937</name>
</gene>
<name>A0A2J7PG25_9NEOP</name>
<evidence type="ECO:0000313" key="2">
    <source>
        <dbReference type="EMBL" id="PNF15278.1"/>
    </source>
</evidence>
<comment type="caution">
    <text evidence="2">The sequence shown here is derived from an EMBL/GenBank/DDBJ whole genome shotgun (WGS) entry which is preliminary data.</text>
</comment>
<protein>
    <submittedName>
        <fullName evidence="2">Uncharacterized protein</fullName>
    </submittedName>
</protein>
<accession>A0A2J7PG25</accession>